<evidence type="ECO:0000256" key="2">
    <source>
        <dbReference type="ARBA" id="ARBA00022741"/>
    </source>
</evidence>
<evidence type="ECO:0000313" key="9">
    <source>
        <dbReference type="EMBL" id="QCT02648.1"/>
    </source>
</evidence>
<dbReference type="InterPro" id="IPR000432">
    <property type="entry name" value="DNA_mismatch_repair_MutS_C"/>
</dbReference>
<dbReference type="NCBIfam" id="TIGR01069">
    <property type="entry name" value="mutS2"/>
    <property type="match status" value="1"/>
</dbReference>
<accession>A0A4P8XJT6</accession>
<dbReference type="SUPFAM" id="SSF48334">
    <property type="entry name" value="DNA repair protein MutS, domain III"/>
    <property type="match status" value="1"/>
</dbReference>
<dbReference type="InterPro" id="IPR045076">
    <property type="entry name" value="MutS"/>
</dbReference>
<dbReference type="AlphaFoldDB" id="A0A4P8XJT6"/>
<dbReference type="GO" id="GO:0045910">
    <property type="term" value="P:negative regulation of DNA recombination"/>
    <property type="evidence" value="ECO:0007669"/>
    <property type="project" value="InterPro"/>
</dbReference>
<keyword evidence="2" id="KW-0547">Nucleotide-binding</keyword>
<keyword evidence="3" id="KW-0378">Hydrolase</keyword>
<keyword evidence="6" id="KW-0238">DNA-binding</keyword>
<proteinExistence type="predicted"/>
<dbReference type="InterPro" id="IPR007696">
    <property type="entry name" value="DNA_mismatch_repair_MutS_core"/>
</dbReference>
<dbReference type="InterPro" id="IPR005747">
    <property type="entry name" value="MutS2"/>
</dbReference>
<keyword evidence="1" id="KW-0699">rRNA-binding</keyword>
<dbReference type="GO" id="GO:0030983">
    <property type="term" value="F:mismatched DNA binding"/>
    <property type="evidence" value="ECO:0007669"/>
    <property type="project" value="InterPro"/>
</dbReference>
<dbReference type="Pfam" id="PF00488">
    <property type="entry name" value="MutS_V"/>
    <property type="match status" value="1"/>
</dbReference>
<dbReference type="KEGG" id="palo:E6C60_1933"/>
<dbReference type="PANTHER" id="PTHR48466:SF2">
    <property type="entry name" value="OS10G0509000 PROTEIN"/>
    <property type="match status" value="1"/>
</dbReference>
<reference evidence="9 10" key="1">
    <citation type="submission" date="2019-05" db="EMBL/GenBank/DDBJ databases">
        <authorList>
            <person name="Chen C."/>
        </authorList>
    </citation>
    <scope>NUCLEOTIDE SEQUENCE [LARGE SCALE GENOMIC DNA]</scope>
    <source>
        <strain evidence="9 10">HB172198</strain>
    </source>
</reference>
<dbReference type="GO" id="GO:0016887">
    <property type="term" value="F:ATP hydrolysis activity"/>
    <property type="evidence" value="ECO:0007669"/>
    <property type="project" value="InterPro"/>
</dbReference>
<dbReference type="Gene3D" id="3.40.50.300">
    <property type="entry name" value="P-loop containing nucleotide triphosphate hydrolases"/>
    <property type="match status" value="1"/>
</dbReference>
<dbReference type="InterPro" id="IPR027417">
    <property type="entry name" value="P-loop_NTPase"/>
</dbReference>
<dbReference type="SUPFAM" id="SSF52540">
    <property type="entry name" value="P-loop containing nucleoside triphosphate hydrolases"/>
    <property type="match status" value="1"/>
</dbReference>
<feature type="compositionally biased region" description="Acidic residues" evidence="7">
    <location>
        <begin position="522"/>
        <end position="534"/>
    </location>
</feature>
<dbReference type="PANTHER" id="PTHR48466">
    <property type="entry name" value="OS10G0509000 PROTEIN-RELATED"/>
    <property type="match status" value="1"/>
</dbReference>
<feature type="domain" description="DNA mismatch repair proteins mutS family" evidence="8">
    <location>
        <begin position="404"/>
        <end position="420"/>
    </location>
</feature>
<keyword evidence="4" id="KW-0067">ATP-binding</keyword>
<dbReference type="SMART" id="SM00533">
    <property type="entry name" value="MUTSd"/>
    <property type="match status" value="1"/>
</dbReference>
<evidence type="ECO:0000256" key="7">
    <source>
        <dbReference type="SAM" id="MobiDB-lite"/>
    </source>
</evidence>
<name>A0A4P8XJT6_9BACL</name>
<dbReference type="InterPro" id="IPR036187">
    <property type="entry name" value="DNA_mismatch_repair_MutS_sf"/>
</dbReference>
<dbReference type="PROSITE" id="PS00486">
    <property type="entry name" value="DNA_MISMATCH_REPAIR_2"/>
    <property type="match status" value="1"/>
</dbReference>
<protein>
    <submittedName>
        <fullName evidence="9">Putative recombination and DNA strand exchange inhibitor protein</fullName>
    </submittedName>
</protein>
<dbReference type="GO" id="GO:0140664">
    <property type="term" value="F:ATP-dependent DNA damage sensor activity"/>
    <property type="evidence" value="ECO:0007669"/>
    <property type="project" value="InterPro"/>
</dbReference>
<evidence type="ECO:0000313" key="10">
    <source>
        <dbReference type="Proteomes" id="UP000300879"/>
    </source>
</evidence>
<dbReference type="GO" id="GO:0004519">
    <property type="term" value="F:endonuclease activity"/>
    <property type="evidence" value="ECO:0007669"/>
    <property type="project" value="InterPro"/>
</dbReference>
<feature type="compositionally biased region" description="Low complexity" evidence="7">
    <location>
        <begin position="535"/>
        <end position="549"/>
    </location>
</feature>
<organism evidence="9 10">
    <name type="scientific">Paenibacillus algicola</name>
    <dbReference type="NCBI Taxonomy" id="2565926"/>
    <lineage>
        <taxon>Bacteria</taxon>
        <taxon>Bacillati</taxon>
        <taxon>Bacillota</taxon>
        <taxon>Bacilli</taxon>
        <taxon>Bacillales</taxon>
        <taxon>Paenibacillaceae</taxon>
        <taxon>Paenibacillus</taxon>
    </lineage>
</organism>
<dbReference type="PIRSF" id="PIRSF005814">
    <property type="entry name" value="MutS_YshD"/>
    <property type="match status" value="1"/>
</dbReference>
<dbReference type="GO" id="GO:0019843">
    <property type="term" value="F:rRNA binding"/>
    <property type="evidence" value="ECO:0007669"/>
    <property type="project" value="UniProtKB-KW"/>
</dbReference>
<evidence type="ECO:0000256" key="5">
    <source>
        <dbReference type="ARBA" id="ARBA00022884"/>
    </source>
</evidence>
<dbReference type="FunFam" id="3.40.50.300:FF:000830">
    <property type="entry name" value="Endonuclease MutS2"/>
    <property type="match status" value="1"/>
</dbReference>
<evidence type="ECO:0000256" key="6">
    <source>
        <dbReference type="ARBA" id="ARBA00023125"/>
    </source>
</evidence>
<dbReference type="Proteomes" id="UP000300879">
    <property type="component" value="Chromosome"/>
</dbReference>
<keyword evidence="10" id="KW-1185">Reference proteome</keyword>
<gene>
    <name evidence="9" type="ORF">E6C60_1933</name>
</gene>
<evidence type="ECO:0000256" key="4">
    <source>
        <dbReference type="ARBA" id="ARBA00022840"/>
    </source>
</evidence>
<dbReference type="GO" id="GO:0005524">
    <property type="term" value="F:ATP binding"/>
    <property type="evidence" value="ECO:0007669"/>
    <property type="project" value="UniProtKB-KW"/>
</dbReference>
<evidence type="ECO:0000256" key="3">
    <source>
        <dbReference type="ARBA" id="ARBA00022801"/>
    </source>
</evidence>
<keyword evidence="5" id="KW-0694">RNA-binding</keyword>
<dbReference type="SMART" id="SM00534">
    <property type="entry name" value="MUTSac"/>
    <property type="match status" value="1"/>
</dbReference>
<evidence type="ECO:0000256" key="1">
    <source>
        <dbReference type="ARBA" id="ARBA00022730"/>
    </source>
</evidence>
<evidence type="ECO:0000259" key="8">
    <source>
        <dbReference type="PROSITE" id="PS00486"/>
    </source>
</evidence>
<sequence length="651" mass="72447">MMTITTNQALQYEQMKEEVLRYAQSYRGAQYVTAMSPQQNLRAAKNVMEETEEAAALLKSGASVPLPAMEGMEQILQLLGTGYILQEGDWMQLQQFLRSVKQLLRYMETKRGIAPVISSYAASMSELPGLLMEIERCIYAGRIQDHASKELSKIRKKLLLTEDKLKRKLSSLLLKHRELLQESLVSQRNGKYVIPVKKEHRRLIPGVVMDESASGQTVYIEPADAAALSGELSLLQADEAREENIILSLLTAKAEAHLTELAHNAEAVGQYDYILARGKYGLSIGGQPVKLNDEGVISLRQVRHPLLHNSMIPLDVEMGGTCRALIITGPNTGGKTMTLKTVGLVTLMAQSGLFIPADEGSMCSIFREIFVDIGDGQSLEHALSTFSAHLAQMKRILDSADHRSLILLDEMASGTDPGEGIGLSIAILEELHRRRCIIMATTHFNELKHFAANTHGFQNARMEFDLHTLAPTYRLRIGEAGESYALIIAARLGISKDIITRSLELRSSHQVHPIGTPSSEDGREEEIVEAESDAEPPSSSEEPQEDAPALKVQKSRSPFQVGDAVWISYLNAIGIVYAVEDKRGRVGVQVRDSKLRINHKRLKLHIEAAELYPEQYDMSIVFDSKENRKKRRLLQRKHVEGLSIEMKPDEG</sequence>
<dbReference type="GO" id="GO:0006298">
    <property type="term" value="P:mismatch repair"/>
    <property type="evidence" value="ECO:0007669"/>
    <property type="project" value="InterPro"/>
</dbReference>
<dbReference type="EMBL" id="CP040396">
    <property type="protein sequence ID" value="QCT02648.1"/>
    <property type="molecule type" value="Genomic_DNA"/>
</dbReference>
<feature type="region of interest" description="Disordered" evidence="7">
    <location>
        <begin position="509"/>
        <end position="554"/>
    </location>
</feature>